<dbReference type="AlphaFoldDB" id="A0AAW2HVK7"/>
<dbReference type="InterPro" id="IPR033205">
    <property type="entry name" value="COP9_CSN8"/>
</dbReference>
<sequence length="187" mass="20986">MIQGNLDALAQSLEKQELEAAATGLAVPPQVYTQLLAIYLYQYDLCNAKYLWKRIPNSVKFGNTELQNIWKVGKKMWQRDFPGIYVALNEQWSNDIAEIMHKLLEKVRQKAAHLVATAYTSLSLDALSAFTGLPPDRAAKQGLEAGWQIDPDTNIVRPCRPSTGPVEVVCCEDQISKLTDFVSFLEN</sequence>
<keyword evidence="4" id="KW-0736">Signalosome</keyword>
<evidence type="ECO:0000256" key="1">
    <source>
        <dbReference type="ARBA" id="ARBA00004123"/>
    </source>
</evidence>
<evidence type="ECO:0000313" key="7">
    <source>
        <dbReference type="EMBL" id="KAL0273751.1"/>
    </source>
</evidence>
<evidence type="ECO:0000256" key="4">
    <source>
        <dbReference type="ARBA" id="ARBA00022790"/>
    </source>
</evidence>
<feature type="domain" description="CSN8/PSMD8/EIF3K" evidence="6">
    <location>
        <begin position="29"/>
        <end position="157"/>
    </location>
</feature>
<dbReference type="PANTHER" id="PTHR13339:SF0">
    <property type="entry name" value="COP9 SIGNALOSOME COMPLEX SUBUNIT 8"/>
    <property type="match status" value="1"/>
</dbReference>
<dbReference type="GO" id="GO:0005737">
    <property type="term" value="C:cytoplasm"/>
    <property type="evidence" value="ECO:0007669"/>
    <property type="project" value="UniProtKB-SubCell"/>
</dbReference>
<evidence type="ECO:0000256" key="5">
    <source>
        <dbReference type="ARBA" id="ARBA00023242"/>
    </source>
</evidence>
<evidence type="ECO:0000259" key="6">
    <source>
        <dbReference type="Pfam" id="PF10075"/>
    </source>
</evidence>
<keyword evidence="5" id="KW-0539">Nucleus</keyword>
<evidence type="ECO:0000256" key="3">
    <source>
        <dbReference type="ARBA" id="ARBA00022490"/>
    </source>
</evidence>
<organism evidence="7">
    <name type="scientific">Menopon gallinae</name>
    <name type="common">poultry shaft louse</name>
    <dbReference type="NCBI Taxonomy" id="328185"/>
    <lineage>
        <taxon>Eukaryota</taxon>
        <taxon>Metazoa</taxon>
        <taxon>Ecdysozoa</taxon>
        <taxon>Arthropoda</taxon>
        <taxon>Hexapoda</taxon>
        <taxon>Insecta</taxon>
        <taxon>Pterygota</taxon>
        <taxon>Neoptera</taxon>
        <taxon>Paraneoptera</taxon>
        <taxon>Psocodea</taxon>
        <taxon>Troctomorpha</taxon>
        <taxon>Phthiraptera</taxon>
        <taxon>Amblycera</taxon>
        <taxon>Menoponidae</taxon>
        <taxon>Menopon</taxon>
    </lineage>
</organism>
<protein>
    <recommendedName>
        <fullName evidence="6">CSN8/PSMD8/EIF3K domain-containing protein</fullName>
    </recommendedName>
</protein>
<name>A0AAW2HVK7_9NEOP</name>
<gene>
    <name evidence="7" type="ORF">PYX00_006357</name>
</gene>
<dbReference type="Gene3D" id="1.25.40.990">
    <property type="match status" value="1"/>
</dbReference>
<reference evidence="7" key="1">
    <citation type="journal article" date="2024" name="Gigascience">
        <title>Chromosome-level genome of the poultry shaft louse Menopon gallinae provides insight into the host-switching and adaptive evolution of parasitic lice.</title>
        <authorList>
            <person name="Xu Y."/>
            <person name="Ma L."/>
            <person name="Liu S."/>
            <person name="Liang Y."/>
            <person name="Liu Q."/>
            <person name="He Z."/>
            <person name="Tian L."/>
            <person name="Duan Y."/>
            <person name="Cai W."/>
            <person name="Li H."/>
            <person name="Song F."/>
        </authorList>
    </citation>
    <scope>NUCLEOTIDE SEQUENCE</scope>
    <source>
        <strain evidence="7">Cailab_2023a</strain>
    </source>
</reference>
<dbReference type="EMBL" id="JARGDH010000003">
    <property type="protein sequence ID" value="KAL0273751.1"/>
    <property type="molecule type" value="Genomic_DNA"/>
</dbReference>
<accession>A0AAW2HVK7</accession>
<dbReference type="PANTHER" id="PTHR13339">
    <property type="entry name" value="COP9 SIGNALOSOME COMPLEX SUBUNIT 8"/>
    <property type="match status" value="1"/>
</dbReference>
<dbReference type="Pfam" id="PF10075">
    <property type="entry name" value="CSN8_PSD8_EIF3K"/>
    <property type="match status" value="1"/>
</dbReference>
<dbReference type="InterPro" id="IPR033464">
    <property type="entry name" value="CSN8_PSD8_EIF3K"/>
</dbReference>
<proteinExistence type="predicted"/>
<dbReference type="GO" id="GO:0008180">
    <property type="term" value="C:COP9 signalosome"/>
    <property type="evidence" value="ECO:0007669"/>
    <property type="project" value="UniProtKB-KW"/>
</dbReference>
<comment type="subcellular location">
    <subcellularLocation>
        <location evidence="2">Cytoplasm</location>
    </subcellularLocation>
    <subcellularLocation>
        <location evidence="1">Nucleus</location>
    </subcellularLocation>
</comment>
<dbReference type="GO" id="GO:0000338">
    <property type="term" value="P:protein deneddylation"/>
    <property type="evidence" value="ECO:0007669"/>
    <property type="project" value="InterPro"/>
</dbReference>
<evidence type="ECO:0000256" key="2">
    <source>
        <dbReference type="ARBA" id="ARBA00004496"/>
    </source>
</evidence>
<dbReference type="GO" id="GO:0010387">
    <property type="term" value="P:COP9 signalosome assembly"/>
    <property type="evidence" value="ECO:0007669"/>
    <property type="project" value="InterPro"/>
</dbReference>
<comment type="caution">
    <text evidence="7">The sequence shown here is derived from an EMBL/GenBank/DDBJ whole genome shotgun (WGS) entry which is preliminary data.</text>
</comment>
<keyword evidence="3" id="KW-0963">Cytoplasm</keyword>